<proteinExistence type="inferred from homology"/>
<gene>
    <name evidence="11" type="ORF">GT347_13135</name>
</gene>
<dbReference type="EMBL" id="CP047650">
    <property type="protein sequence ID" value="QHI98850.1"/>
    <property type="molecule type" value="Genomic_DNA"/>
</dbReference>
<evidence type="ECO:0000256" key="4">
    <source>
        <dbReference type="ARBA" id="ARBA00022723"/>
    </source>
</evidence>
<accession>A0A857J4G1</accession>
<dbReference type="Proteomes" id="UP000464787">
    <property type="component" value="Chromosome"/>
</dbReference>
<dbReference type="NCBIfam" id="TIGR00758">
    <property type="entry name" value="UDG_fam4"/>
    <property type="match status" value="1"/>
</dbReference>
<keyword evidence="7" id="KW-0408">Iron</keyword>
<evidence type="ECO:0000256" key="5">
    <source>
        <dbReference type="ARBA" id="ARBA00022763"/>
    </source>
</evidence>
<dbReference type="GO" id="GO:0006281">
    <property type="term" value="P:DNA repair"/>
    <property type="evidence" value="ECO:0007669"/>
    <property type="project" value="UniProtKB-KW"/>
</dbReference>
<comment type="similarity">
    <text evidence="1">Belongs to the uracil-DNA glycosylase (UDG) superfamily. Type 4 (UDGa) family.</text>
</comment>
<dbReference type="NCBIfam" id="TIGR03915">
    <property type="entry name" value="SAM_7_link_chp"/>
    <property type="match status" value="1"/>
</dbReference>
<evidence type="ECO:0000256" key="6">
    <source>
        <dbReference type="ARBA" id="ARBA00022801"/>
    </source>
</evidence>
<dbReference type="Gene3D" id="3.40.470.10">
    <property type="entry name" value="Uracil-DNA glycosylase-like domain"/>
    <property type="match status" value="1"/>
</dbReference>
<dbReference type="InterPro" id="IPR005273">
    <property type="entry name" value="Ura-DNA_glyco_family4"/>
</dbReference>
<dbReference type="InterPro" id="IPR023875">
    <property type="entry name" value="DNA_repair_put"/>
</dbReference>
<evidence type="ECO:0000256" key="3">
    <source>
        <dbReference type="ARBA" id="ARBA00022485"/>
    </source>
</evidence>
<keyword evidence="5" id="KW-0227">DNA damage</keyword>
<feature type="domain" description="Uracil-DNA glycosylase-like" evidence="10">
    <location>
        <begin position="324"/>
        <end position="483"/>
    </location>
</feature>
<dbReference type="Pfam" id="PF13566">
    <property type="entry name" value="DUF4130"/>
    <property type="match status" value="1"/>
</dbReference>
<keyword evidence="8" id="KW-0411">Iron-sulfur</keyword>
<keyword evidence="3" id="KW-0004">4Fe-4S</keyword>
<evidence type="ECO:0000313" key="12">
    <source>
        <dbReference type="Proteomes" id="UP000464787"/>
    </source>
</evidence>
<keyword evidence="4" id="KW-0479">Metal-binding</keyword>
<evidence type="ECO:0000259" key="10">
    <source>
        <dbReference type="SMART" id="SM00986"/>
    </source>
</evidence>
<keyword evidence="12" id="KW-1185">Reference proteome</keyword>
<reference evidence="11 12" key="1">
    <citation type="submission" date="2020-01" db="EMBL/GenBank/DDBJ databases">
        <title>Genome sequencing of strain KACC 21265.</title>
        <authorList>
            <person name="Heo J."/>
            <person name="Kim S.-J."/>
            <person name="Kim J.-S."/>
            <person name="Hong S.-B."/>
            <person name="Kwon S.-W."/>
        </authorList>
    </citation>
    <scope>NUCLEOTIDE SEQUENCE [LARGE SCALE GENOMIC DNA]</scope>
    <source>
        <strain evidence="11 12">KACC 21265</strain>
    </source>
</reference>
<evidence type="ECO:0000256" key="8">
    <source>
        <dbReference type="ARBA" id="ARBA00023014"/>
    </source>
</evidence>
<evidence type="ECO:0000256" key="7">
    <source>
        <dbReference type="ARBA" id="ARBA00023004"/>
    </source>
</evidence>
<dbReference type="GO" id="GO:0097506">
    <property type="term" value="F:deaminated base DNA N-glycosylase activity"/>
    <property type="evidence" value="ECO:0007669"/>
    <property type="project" value="UniProtKB-ARBA"/>
</dbReference>
<evidence type="ECO:0000256" key="1">
    <source>
        <dbReference type="ARBA" id="ARBA00006521"/>
    </source>
</evidence>
<evidence type="ECO:0000256" key="9">
    <source>
        <dbReference type="ARBA" id="ARBA00023204"/>
    </source>
</evidence>
<dbReference type="SUPFAM" id="SSF52141">
    <property type="entry name" value="Uracil-DNA glycosylase-like"/>
    <property type="match status" value="1"/>
</dbReference>
<dbReference type="AlphaFoldDB" id="A0A857J4G1"/>
<dbReference type="KEGG" id="xyk:GT347_13135"/>
<evidence type="ECO:0000256" key="2">
    <source>
        <dbReference type="ARBA" id="ARBA00019403"/>
    </source>
</evidence>
<protein>
    <recommendedName>
        <fullName evidence="2">Type-4 uracil-DNA glycosylase</fullName>
    </recommendedName>
</protein>
<dbReference type="RefSeq" id="WP_160552422.1">
    <property type="nucleotide sequence ID" value="NZ_CP047650.1"/>
</dbReference>
<dbReference type="InterPro" id="IPR025404">
    <property type="entry name" value="DUF4130"/>
</dbReference>
<dbReference type="GO" id="GO:0051539">
    <property type="term" value="F:4 iron, 4 sulfur cluster binding"/>
    <property type="evidence" value="ECO:0007669"/>
    <property type="project" value="UniProtKB-KW"/>
</dbReference>
<dbReference type="InterPro" id="IPR051536">
    <property type="entry name" value="UDG_Type-4/5"/>
</dbReference>
<name>A0A857J4G1_9BURK</name>
<keyword evidence="9" id="KW-0234">DNA repair</keyword>
<dbReference type="NCBIfam" id="TIGR03914">
    <property type="entry name" value="UDG_fam_dom"/>
    <property type="match status" value="1"/>
</dbReference>
<organism evidence="11 12">
    <name type="scientific">Xylophilus rhododendri</name>
    <dbReference type="NCBI Taxonomy" id="2697032"/>
    <lineage>
        <taxon>Bacteria</taxon>
        <taxon>Pseudomonadati</taxon>
        <taxon>Pseudomonadota</taxon>
        <taxon>Betaproteobacteria</taxon>
        <taxon>Burkholderiales</taxon>
        <taxon>Xylophilus</taxon>
    </lineage>
</organism>
<dbReference type="SMART" id="SM00986">
    <property type="entry name" value="UDG"/>
    <property type="match status" value="1"/>
</dbReference>
<dbReference type="CDD" id="cd10030">
    <property type="entry name" value="UDG-F4_TTUDGA_SPO1dp_like"/>
    <property type="match status" value="1"/>
</dbReference>
<dbReference type="PANTHER" id="PTHR33693">
    <property type="entry name" value="TYPE-5 URACIL-DNA GLYCOSYLASE"/>
    <property type="match status" value="1"/>
</dbReference>
<evidence type="ECO:0000313" key="11">
    <source>
        <dbReference type="EMBL" id="QHI98850.1"/>
    </source>
</evidence>
<dbReference type="PANTHER" id="PTHR33693:SF9">
    <property type="entry name" value="TYPE-4 URACIL-DNA GLYCOSYLASE"/>
    <property type="match status" value="1"/>
</dbReference>
<keyword evidence="6" id="KW-0378">Hydrolase</keyword>
<sequence length="492" mass="54937">MQSRRTILLPGETDFDAFRRHARALIAEGLPPEAVEWQVAGRQEGDLFGGGAEVPSEIPAASQGKGPGVPPAFVVLCKSTILHSDAGRFGLLYRLLWRLVHEPALRHDPLDADMLRAQLLGKAVRRDQHKMTAFVRFRTVTRPDQPDLHVAWFEPEHHIVEATAPFFARRFPNMHWAILTPRRSVRWFPAEGGTAGRLELAPGCRREDAPPADAGEQLWLTYYANIFNPARLKLSMMQKEMPRRYWHNLPEAALIGELAAQAMERSGHMIEQPGTSTTRRIQRLPAAASKVQANIAIHRLDDLKPAMDRCRECPIGQFATQSVPGAGPAPARLMVVGEQPGDHEDLRGQPFVGPAGRLFDRAVAELGWQRERLYVTNAVKHFKYELRGKRRMHKTPGQLEVAACHHWLEEELRLVQPRAILALGATAARSVLGRPVAVTQERGQWLSDATGRPVLVTLHPSALLRADPQQGEANFALWLDDLRQATEHALGD</sequence>
<dbReference type="Pfam" id="PF03167">
    <property type="entry name" value="UDG"/>
    <property type="match status" value="1"/>
</dbReference>
<dbReference type="InterPro" id="IPR005122">
    <property type="entry name" value="Uracil-DNA_glycosylase-like"/>
</dbReference>
<dbReference type="InterPro" id="IPR036895">
    <property type="entry name" value="Uracil-DNA_glycosylase-like_sf"/>
</dbReference>
<dbReference type="GO" id="GO:0046872">
    <property type="term" value="F:metal ion binding"/>
    <property type="evidence" value="ECO:0007669"/>
    <property type="project" value="UniProtKB-KW"/>
</dbReference>
<dbReference type="SMART" id="SM00987">
    <property type="entry name" value="UreE_C"/>
    <property type="match status" value="1"/>
</dbReference>